<name>A0A367KC75_RHIST</name>
<gene>
    <name evidence="2" type="ORF">CU098_005914</name>
</gene>
<reference evidence="2 3" key="1">
    <citation type="journal article" date="2018" name="G3 (Bethesda)">
        <title>Phylogenetic and Phylogenomic Definition of Rhizopus Species.</title>
        <authorList>
            <person name="Gryganskyi A.P."/>
            <person name="Golan J."/>
            <person name="Dolatabadi S."/>
            <person name="Mondo S."/>
            <person name="Robb S."/>
            <person name="Idnurm A."/>
            <person name="Muszewska A."/>
            <person name="Steczkiewicz K."/>
            <person name="Masonjones S."/>
            <person name="Liao H.L."/>
            <person name="Gajdeczka M.T."/>
            <person name="Anike F."/>
            <person name="Vuek A."/>
            <person name="Anishchenko I.M."/>
            <person name="Voigt K."/>
            <person name="de Hoog G.S."/>
            <person name="Smith M.E."/>
            <person name="Heitman J."/>
            <person name="Vilgalys R."/>
            <person name="Stajich J.E."/>
        </authorList>
    </citation>
    <scope>NUCLEOTIDE SEQUENCE [LARGE SCALE GENOMIC DNA]</scope>
    <source>
        <strain evidence="2 3">LSU 92-RS-03</strain>
    </source>
</reference>
<evidence type="ECO:0000313" key="2">
    <source>
        <dbReference type="EMBL" id="RCH99776.1"/>
    </source>
</evidence>
<keyword evidence="1" id="KW-1133">Transmembrane helix</keyword>
<comment type="caution">
    <text evidence="2">The sequence shown here is derived from an EMBL/GenBank/DDBJ whole genome shotgun (WGS) entry which is preliminary data.</text>
</comment>
<keyword evidence="1" id="KW-0472">Membrane</keyword>
<organism evidence="2 3">
    <name type="scientific">Rhizopus stolonifer</name>
    <name type="common">Rhizopus nigricans</name>
    <dbReference type="NCBI Taxonomy" id="4846"/>
    <lineage>
        <taxon>Eukaryota</taxon>
        <taxon>Fungi</taxon>
        <taxon>Fungi incertae sedis</taxon>
        <taxon>Mucoromycota</taxon>
        <taxon>Mucoromycotina</taxon>
        <taxon>Mucoromycetes</taxon>
        <taxon>Mucorales</taxon>
        <taxon>Mucorineae</taxon>
        <taxon>Rhizopodaceae</taxon>
        <taxon>Rhizopus</taxon>
    </lineage>
</organism>
<accession>A0A367KC75</accession>
<sequence length="496" mass="56607">MGIYETHKEGKRNNNPRKQLLIILYLVIALTITSKATADKKIDWNEFIKELSTTIIDKYDKSPLAKYKGAWKHAFRKIAKEIGITCKRGEDHWEKIAEPRIIQIYDQSVSGSSRKASSISSLNYQRDLTVADKLKLSANYKKINKKCVLNSGTAVEDKIYMESKEFLYEHPTHSMIMDPKSSLWRSCFSAEDLDEIITYSNSHNELGRPLPTNIEDLLSKLDKKNTFRSIYDEFDAVKADPIYNTVEYWVKRSILDYACLFIENEKVLPRRTEQDLLEDVYGFIKKSYRLSNTTVETASASMSSGENKNVNRTISSMSKVCRKQSSERTDLIFKHLSHEIGCLEIGLEDEGQNGTKEMNERSIKTPIMMKNFAYHLVQQYKIDASKIITIGLIISGFNISGLLMTHDRGSIAMIKSTERLHMPESVAEIARLLPLVLKLVYNCAQVMRETTNFINDVASSVALDNNGLIYFPPCFVAAEINHKKRKASPSETTEEE</sequence>
<evidence type="ECO:0000256" key="1">
    <source>
        <dbReference type="SAM" id="Phobius"/>
    </source>
</evidence>
<dbReference type="EMBL" id="PJQM01001912">
    <property type="protein sequence ID" value="RCH99776.1"/>
    <property type="molecule type" value="Genomic_DNA"/>
</dbReference>
<feature type="transmembrane region" description="Helical" evidence="1">
    <location>
        <begin position="20"/>
        <end position="38"/>
    </location>
</feature>
<dbReference type="OrthoDB" id="2289352at2759"/>
<keyword evidence="3" id="KW-1185">Reference proteome</keyword>
<protein>
    <submittedName>
        <fullName evidence="2">Uncharacterized protein</fullName>
    </submittedName>
</protein>
<dbReference type="AlphaFoldDB" id="A0A367KC75"/>
<keyword evidence="1" id="KW-0812">Transmembrane</keyword>
<dbReference type="Proteomes" id="UP000253551">
    <property type="component" value="Unassembled WGS sequence"/>
</dbReference>
<evidence type="ECO:0000313" key="3">
    <source>
        <dbReference type="Proteomes" id="UP000253551"/>
    </source>
</evidence>
<proteinExistence type="predicted"/>